<name>A0A1I3BGA4_9ACTN</name>
<reference evidence="3 4" key="1">
    <citation type="submission" date="2016-10" db="EMBL/GenBank/DDBJ databases">
        <authorList>
            <person name="de Groot N.N."/>
        </authorList>
    </citation>
    <scope>NUCLEOTIDE SEQUENCE [LARGE SCALE GENOMIC DNA]</scope>
    <source>
        <strain evidence="3 4">CPCC 202808</strain>
    </source>
</reference>
<evidence type="ECO:0000313" key="4">
    <source>
        <dbReference type="Proteomes" id="UP000199052"/>
    </source>
</evidence>
<dbReference type="Gene3D" id="3.90.79.10">
    <property type="entry name" value="Nucleoside Triphosphate Pyrophosphohydrolase"/>
    <property type="match status" value="1"/>
</dbReference>
<dbReference type="EC" id="3.6.1.55" evidence="2"/>
<proteinExistence type="predicted"/>
<sequence length="99" mass="10692">MNQGEDPVAAVRREVAEEVGLSCLDVRYLYDFPYPSGQTSAFAVTCAEGEPRLGVDHDLPCDCPRMVGLEWVPLPVWSGETGDPGVPTLLMATPRSVLS</sequence>
<dbReference type="Proteomes" id="UP000199052">
    <property type="component" value="Unassembled WGS sequence"/>
</dbReference>
<evidence type="ECO:0000313" key="2">
    <source>
        <dbReference type="EMBL" id="NYH86372.1"/>
    </source>
</evidence>
<dbReference type="EMBL" id="JACBZA010000001">
    <property type="protein sequence ID" value="NYH86372.1"/>
    <property type="molecule type" value="Genomic_DNA"/>
</dbReference>
<feature type="domain" description="Nudix hydrolase" evidence="1">
    <location>
        <begin position="2"/>
        <end position="74"/>
    </location>
</feature>
<dbReference type="AlphaFoldDB" id="A0A1I3BGA4"/>
<dbReference type="STRING" id="504797.SAMN05421678_12422"/>
<keyword evidence="2" id="KW-0378">Hydrolase</keyword>
<dbReference type="InterPro" id="IPR000086">
    <property type="entry name" value="NUDIX_hydrolase_dom"/>
</dbReference>
<dbReference type="Proteomes" id="UP000533017">
    <property type="component" value="Unassembled WGS sequence"/>
</dbReference>
<dbReference type="InterPro" id="IPR015797">
    <property type="entry name" value="NUDIX_hydrolase-like_dom_sf"/>
</dbReference>
<evidence type="ECO:0000313" key="3">
    <source>
        <dbReference type="EMBL" id="SFH61302.1"/>
    </source>
</evidence>
<protein>
    <submittedName>
        <fullName evidence="3">8-oxo-dGTP diphosphatase</fullName>
        <ecNumber evidence="2">3.6.1.55</ecNumber>
    </submittedName>
</protein>
<evidence type="ECO:0000259" key="1">
    <source>
        <dbReference type="Pfam" id="PF00293"/>
    </source>
</evidence>
<evidence type="ECO:0000313" key="5">
    <source>
        <dbReference type="Proteomes" id="UP000533017"/>
    </source>
</evidence>
<accession>A0A1I3BGA4</accession>
<organism evidence="3 4">
    <name type="scientific">Actinopolymorpha cephalotaxi</name>
    <dbReference type="NCBI Taxonomy" id="504797"/>
    <lineage>
        <taxon>Bacteria</taxon>
        <taxon>Bacillati</taxon>
        <taxon>Actinomycetota</taxon>
        <taxon>Actinomycetes</taxon>
        <taxon>Propionibacteriales</taxon>
        <taxon>Actinopolymorphaceae</taxon>
        <taxon>Actinopolymorpha</taxon>
    </lineage>
</organism>
<reference evidence="2 5" key="2">
    <citation type="submission" date="2020-07" db="EMBL/GenBank/DDBJ databases">
        <title>Sequencing the genomes of 1000 actinobacteria strains.</title>
        <authorList>
            <person name="Klenk H.-P."/>
        </authorList>
    </citation>
    <scope>NUCLEOTIDE SEQUENCE [LARGE SCALE GENOMIC DNA]</scope>
    <source>
        <strain evidence="2 5">DSM 45117</strain>
    </source>
</reference>
<dbReference type="Pfam" id="PF00293">
    <property type="entry name" value="NUDIX"/>
    <property type="match status" value="1"/>
</dbReference>
<keyword evidence="5" id="KW-1185">Reference proteome</keyword>
<dbReference type="EMBL" id="FOOI01000024">
    <property type="protein sequence ID" value="SFH61302.1"/>
    <property type="molecule type" value="Genomic_DNA"/>
</dbReference>
<gene>
    <name evidence="2" type="ORF">FHR37_005223</name>
    <name evidence="3" type="ORF">SAMN05421678_12422</name>
</gene>
<dbReference type="GO" id="GO:0035539">
    <property type="term" value="F:8-oxo-7,8-dihydrodeoxyguanosine triphosphate pyrophosphatase activity"/>
    <property type="evidence" value="ECO:0007669"/>
    <property type="project" value="UniProtKB-EC"/>
</dbReference>
<dbReference type="SUPFAM" id="SSF55811">
    <property type="entry name" value="Nudix"/>
    <property type="match status" value="1"/>
</dbReference>